<dbReference type="KEGG" id="spu:578404"/>
<dbReference type="OrthoDB" id="1735038at2759"/>
<evidence type="ECO:0008006" key="9">
    <source>
        <dbReference type="Google" id="ProtNLM"/>
    </source>
</evidence>
<dbReference type="RefSeq" id="XP_030837534.1">
    <property type="nucleotide sequence ID" value="XM_030981674.1"/>
</dbReference>
<dbReference type="FunCoup" id="A0A7M7NJH8">
    <property type="interactions" value="1024"/>
</dbReference>
<keyword evidence="8" id="KW-1185">Reference proteome</keyword>
<organism evidence="7 8">
    <name type="scientific">Strongylocentrotus purpuratus</name>
    <name type="common">Purple sea urchin</name>
    <dbReference type="NCBI Taxonomy" id="7668"/>
    <lineage>
        <taxon>Eukaryota</taxon>
        <taxon>Metazoa</taxon>
        <taxon>Echinodermata</taxon>
        <taxon>Eleutherozoa</taxon>
        <taxon>Echinozoa</taxon>
        <taxon>Echinoidea</taxon>
        <taxon>Euechinoidea</taxon>
        <taxon>Echinacea</taxon>
        <taxon>Camarodonta</taxon>
        <taxon>Echinidea</taxon>
        <taxon>Strongylocentrotidae</taxon>
        <taxon>Strongylocentrotus</taxon>
    </lineage>
</organism>
<keyword evidence="2" id="KW-0645">Protease</keyword>
<dbReference type="EnsemblMetazoa" id="XM_030981674">
    <property type="protein sequence ID" value="XP_030837534"/>
    <property type="gene ID" value="LOC578404"/>
</dbReference>
<dbReference type="FunFam" id="3.40.50.1820:FF:000200">
    <property type="entry name" value="Serine protease 16"/>
    <property type="match status" value="1"/>
</dbReference>
<protein>
    <recommendedName>
        <fullName evidence="9">Serine protease K12H4.7</fullName>
    </recommendedName>
</protein>
<dbReference type="Gene3D" id="1.20.120.980">
    <property type="entry name" value="Serine carboxypeptidase S28, SKS domain"/>
    <property type="match status" value="1"/>
</dbReference>
<accession>A0A7M7NJH8</accession>
<dbReference type="Proteomes" id="UP000007110">
    <property type="component" value="Unassembled WGS sequence"/>
</dbReference>
<dbReference type="InterPro" id="IPR042269">
    <property type="entry name" value="Ser_carbopepase_S28_SKS"/>
</dbReference>
<reference evidence="7" key="2">
    <citation type="submission" date="2021-01" db="UniProtKB">
        <authorList>
            <consortium name="EnsemblMetazoa"/>
        </authorList>
    </citation>
    <scope>IDENTIFICATION</scope>
</reference>
<dbReference type="GeneID" id="578404"/>
<dbReference type="GO" id="GO:0070008">
    <property type="term" value="F:serine-type exopeptidase activity"/>
    <property type="evidence" value="ECO:0007669"/>
    <property type="project" value="InterPro"/>
</dbReference>
<name>A0A7M7NJH8_STRPU</name>
<evidence type="ECO:0000313" key="8">
    <source>
        <dbReference type="Proteomes" id="UP000007110"/>
    </source>
</evidence>
<dbReference type="EnsemblMetazoa" id="XM_030981675">
    <property type="protein sequence ID" value="XP_030837535"/>
    <property type="gene ID" value="LOC578404"/>
</dbReference>
<dbReference type="FunFam" id="3.40.50.1820:FF:001158">
    <property type="entry name" value="Uncharacterized protein"/>
    <property type="match status" value="1"/>
</dbReference>
<dbReference type="CTD" id="10279"/>
<proteinExistence type="inferred from homology"/>
<evidence type="ECO:0000313" key="7">
    <source>
        <dbReference type="EnsemblMetazoa" id="XP_030837535"/>
    </source>
</evidence>
<dbReference type="PANTHER" id="PTHR11010">
    <property type="entry name" value="PROTEASE S28 PRO-X CARBOXYPEPTIDASE-RELATED"/>
    <property type="match status" value="1"/>
</dbReference>
<dbReference type="FunFam" id="1.20.120.980:FF:000003">
    <property type="entry name" value="Serine protease 16"/>
    <property type="match status" value="1"/>
</dbReference>
<dbReference type="InParanoid" id="A0A7M7NJH8"/>
<evidence type="ECO:0000256" key="4">
    <source>
        <dbReference type="ARBA" id="ARBA00022801"/>
    </source>
</evidence>
<reference evidence="8" key="1">
    <citation type="submission" date="2015-02" db="EMBL/GenBank/DDBJ databases">
        <title>Genome sequencing for Strongylocentrotus purpuratus.</title>
        <authorList>
            <person name="Murali S."/>
            <person name="Liu Y."/>
            <person name="Vee V."/>
            <person name="English A."/>
            <person name="Wang M."/>
            <person name="Skinner E."/>
            <person name="Han Y."/>
            <person name="Muzny D.M."/>
            <person name="Worley K.C."/>
            <person name="Gibbs R.A."/>
        </authorList>
    </citation>
    <scope>NUCLEOTIDE SEQUENCE</scope>
</reference>
<evidence type="ECO:0000256" key="3">
    <source>
        <dbReference type="ARBA" id="ARBA00022729"/>
    </source>
</evidence>
<comment type="similarity">
    <text evidence="1">Belongs to the peptidase S28 family.</text>
</comment>
<keyword evidence="3 6" id="KW-0732">Signal</keyword>
<keyword evidence="4" id="KW-0378">Hydrolase</keyword>
<evidence type="ECO:0000256" key="5">
    <source>
        <dbReference type="ARBA" id="ARBA00023180"/>
    </source>
</evidence>
<feature type="chain" id="PRO_5036401732" description="Serine protease K12H4.7" evidence="6">
    <location>
        <begin position="22"/>
        <end position="492"/>
    </location>
</feature>
<keyword evidence="5" id="KW-0325">Glycoprotein</keyword>
<dbReference type="Pfam" id="PF05577">
    <property type="entry name" value="Peptidase_S28"/>
    <property type="match status" value="1"/>
</dbReference>
<dbReference type="GO" id="GO:0006508">
    <property type="term" value="P:proteolysis"/>
    <property type="evidence" value="ECO:0007669"/>
    <property type="project" value="UniProtKB-KW"/>
</dbReference>
<dbReference type="RefSeq" id="XP_030837535.1">
    <property type="nucleotide sequence ID" value="XM_030981675.1"/>
</dbReference>
<dbReference type="GO" id="GO:0008239">
    <property type="term" value="F:dipeptidyl-peptidase activity"/>
    <property type="evidence" value="ECO:0000318"/>
    <property type="project" value="GO_Central"/>
</dbReference>
<evidence type="ECO:0000256" key="1">
    <source>
        <dbReference type="ARBA" id="ARBA00011079"/>
    </source>
</evidence>
<feature type="signal peptide" evidence="6">
    <location>
        <begin position="1"/>
        <end position="21"/>
    </location>
</feature>
<dbReference type="InterPro" id="IPR029058">
    <property type="entry name" value="AB_hydrolase_fold"/>
</dbReference>
<evidence type="ECO:0000256" key="2">
    <source>
        <dbReference type="ARBA" id="ARBA00022670"/>
    </source>
</evidence>
<sequence>MARILQSSAVILAVLLPLVTGLGLFKHGRPKHGMLGAPLAKEKYNLPPDMWFKQKLDHFNDADLRTWNQRFFLNGTFYTPGGPVFLMIGGEGEANPVWMVEGAWMEYAKEMKAFCIMVEHRFYGKSHPTENMSVDNLQYLSSEQALADLAHFRTVIGQQLKFDTNKWISFGGSYPGSLSAWFRLKYPHLVVGAIATSAPVQAQLDFPEYLTVVRDSLATSRVGSKCNDAIQAATHDIESLMMHMTGWEALAKIFNLCSPLNGTSMNDVANFYETLAGNFMETVQYNKDNKAFEGGSNNITIDTLCDIMANDSIGTELSRYAAVSALLSDGECVDASYDKMIADLRETSWKSEASAGGRQWTYQTCTEFGFYQTTDTDHQPFGRHFPLSLSIQMCEDIYGKQFNKTTNQAGVNFTNTNYGGRDIVAFNIVFPNGSIDPWHALGITKSTDMYTAIFIKGTAHCANMYPASPDDPAELTQARTQIRDTIQKWLSQ</sequence>
<dbReference type="InterPro" id="IPR008758">
    <property type="entry name" value="Peptidase_S28"/>
</dbReference>
<dbReference type="Gene3D" id="3.40.50.1820">
    <property type="entry name" value="alpha/beta hydrolase"/>
    <property type="match status" value="1"/>
</dbReference>
<dbReference type="AlphaFoldDB" id="A0A7M7NJH8"/>
<dbReference type="PANTHER" id="PTHR11010:SF117">
    <property type="entry name" value="SERINE PROTEASE 16"/>
    <property type="match status" value="1"/>
</dbReference>
<dbReference type="OMA" id="HYAEHFG"/>
<dbReference type="SUPFAM" id="SSF53474">
    <property type="entry name" value="alpha/beta-Hydrolases"/>
    <property type="match status" value="2"/>
</dbReference>
<evidence type="ECO:0000256" key="6">
    <source>
        <dbReference type="SAM" id="SignalP"/>
    </source>
</evidence>